<evidence type="ECO:0000256" key="18">
    <source>
        <dbReference type="SAM" id="SignalP"/>
    </source>
</evidence>
<evidence type="ECO:0000256" key="15">
    <source>
        <dbReference type="ARBA" id="ARBA00038869"/>
    </source>
</evidence>
<evidence type="ECO:0000256" key="3">
    <source>
        <dbReference type="ARBA" id="ARBA00007492"/>
    </source>
</evidence>
<organism evidence="20 21">
    <name type="scientific">Varroa destructor</name>
    <name type="common">Honeybee mite</name>
    <dbReference type="NCBI Taxonomy" id="109461"/>
    <lineage>
        <taxon>Eukaryota</taxon>
        <taxon>Metazoa</taxon>
        <taxon>Ecdysozoa</taxon>
        <taxon>Arthropoda</taxon>
        <taxon>Chelicerata</taxon>
        <taxon>Arachnida</taxon>
        <taxon>Acari</taxon>
        <taxon>Parasitiformes</taxon>
        <taxon>Mesostigmata</taxon>
        <taxon>Gamasina</taxon>
        <taxon>Dermanyssoidea</taxon>
        <taxon>Varroidae</taxon>
        <taxon>Varroa</taxon>
    </lineage>
</organism>
<keyword evidence="11" id="KW-0186">Copper</keyword>
<evidence type="ECO:0000256" key="9">
    <source>
        <dbReference type="ARBA" id="ARBA00022772"/>
    </source>
</evidence>
<evidence type="ECO:0000256" key="6">
    <source>
        <dbReference type="ARBA" id="ARBA00022723"/>
    </source>
</evidence>
<dbReference type="GO" id="GO:0016020">
    <property type="term" value="C:membrane"/>
    <property type="evidence" value="ECO:0007669"/>
    <property type="project" value="InterPro"/>
</dbReference>
<keyword evidence="14" id="KW-0325">Glycoprotein</keyword>
<evidence type="ECO:0000256" key="16">
    <source>
        <dbReference type="ARBA" id="ARBA00047861"/>
    </source>
</evidence>
<dbReference type="AlphaFoldDB" id="A0A7M7KSA2"/>
<feature type="chain" id="PRO_5029639505" description="protein-lysine 6-oxidase" evidence="18">
    <location>
        <begin position="31"/>
        <end position="517"/>
    </location>
</feature>
<evidence type="ECO:0000256" key="12">
    <source>
        <dbReference type="ARBA" id="ARBA00023157"/>
    </source>
</evidence>
<dbReference type="GO" id="GO:0005615">
    <property type="term" value="C:extracellular space"/>
    <property type="evidence" value="ECO:0007669"/>
    <property type="project" value="TreeGrafter"/>
</dbReference>
<keyword evidence="12 17" id="KW-1015">Disulfide bond</keyword>
<dbReference type="GO" id="GO:0005507">
    <property type="term" value="F:copper ion binding"/>
    <property type="evidence" value="ECO:0007669"/>
    <property type="project" value="InterPro"/>
</dbReference>
<dbReference type="FunCoup" id="A0A7M7KSA2">
    <property type="interactions" value="34"/>
</dbReference>
<dbReference type="KEGG" id="vde:111254557"/>
<comment type="caution">
    <text evidence="17">Lacks conserved residue(s) required for the propagation of feature annotation.</text>
</comment>
<dbReference type="OMA" id="HMCHMHF"/>
<accession>A0A7M7KSA2</accession>
<dbReference type="GeneID" id="111254557"/>
<comment type="cofactor">
    <cofactor evidence="1">
        <name>Cu cation</name>
        <dbReference type="ChEBI" id="CHEBI:23378"/>
    </cofactor>
</comment>
<comment type="catalytic activity">
    <reaction evidence="16">
        <text>L-lysyl-[protein] + O2 + H2O = (S)-2-amino-6-oxohexanoyl-[protein] + H2O2 + NH4(+)</text>
        <dbReference type="Rhea" id="RHEA:24544"/>
        <dbReference type="Rhea" id="RHEA-COMP:9752"/>
        <dbReference type="Rhea" id="RHEA-COMP:12448"/>
        <dbReference type="ChEBI" id="CHEBI:15377"/>
        <dbReference type="ChEBI" id="CHEBI:15379"/>
        <dbReference type="ChEBI" id="CHEBI:16240"/>
        <dbReference type="ChEBI" id="CHEBI:28938"/>
        <dbReference type="ChEBI" id="CHEBI:29969"/>
        <dbReference type="ChEBI" id="CHEBI:131803"/>
        <dbReference type="EC" id="1.4.3.13"/>
    </reaction>
</comment>
<feature type="disulfide bond" evidence="17">
    <location>
        <begin position="108"/>
        <end position="118"/>
    </location>
</feature>
<sequence>MSLRWRIVQIISTVAVTRCLYCAFLGSADAAKEGELRLSIGTRITTHEGQGHVEVYHKNQWGSICDDEWDEAEGRVVCRKLGFKGIDVVTYDGEFGAGRQIFMDDLYCSGSEETLTECHFPGWQVHDCEPTELAGVRCIREEETTPRPFVEVGKNDVGISIVDLPPDKPQDFFEPLRLKETYRSNGGLVGLFKRLFPTDLRIRLRNGRTLMEGRVEVYDERQKLWGLICADGFGMLETMSVCRQAGFAYGQQSVRGSAFATVNISSVPILIVGLKCNGDEQNLADCRYTPVIDTCPDNSFVGVVCAEVELPDLVIDKDELERSTYLEDRQLTFLTCAMEENCLSSSAYEIADHDRFYFSRRLLRFTTRVANTGSISFRPFLPKDQWIWHACHQHYHSMEVFAHYDVVNATGQKVAEGHKASFCLEDNFCDQTTTQVYACANYGDQGISVGCVDTYLHNIDCQWVDVTDIPVGNYTFKVKINPDYKLAEATFDNNAASCELIYTEQYAAVRNCLYERP</sequence>
<feature type="signal peptide" evidence="18">
    <location>
        <begin position="1"/>
        <end position="30"/>
    </location>
</feature>
<dbReference type="SUPFAM" id="SSF56487">
    <property type="entry name" value="SRCR-like"/>
    <property type="match status" value="2"/>
</dbReference>
<reference evidence="20" key="1">
    <citation type="submission" date="2021-01" db="UniProtKB">
        <authorList>
            <consortium name="EnsemblMetazoa"/>
        </authorList>
    </citation>
    <scope>IDENTIFICATION</scope>
</reference>
<evidence type="ECO:0000256" key="1">
    <source>
        <dbReference type="ARBA" id="ARBA00001935"/>
    </source>
</evidence>
<dbReference type="InterPro" id="IPR050912">
    <property type="entry name" value="LOX-like_protein"/>
</dbReference>
<dbReference type="Pfam" id="PF01186">
    <property type="entry name" value="Lysyl_oxidase"/>
    <property type="match status" value="1"/>
</dbReference>
<dbReference type="OrthoDB" id="547291at2759"/>
<keyword evidence="8" id="KW-0677">Repeat</keyword>
<protein>
    <recommendedName>
        <fullName evidence="15">protein-lysine 6-oxidase</fullName>
        <ecNumber evidence="15">1.4.3.13</ecNumber>
    </recommendedName>
</protein>
<name>A0A7M7KSA2_VARDE</name>
<dbReference type="InParanoid" id="A0A7M7KSA2"/>
<evidence type="ECO:0000256" key="4">
    <source>
        <dbReference type="ARBA" id="ARBA00022477"/>
    </source>
</evidence>
<keyword evidence="13" id="KW-0675">Receptor</keyword>
<dbReference type="RefSeq" id="XP_022671246.1">
    <property type="nucleotide sequence ID" value="XM_022815511.1"/>
</dbReference>
<dbReference type="PANTHER" id="PTHR45817">
    <property type="entry name" value="LYSYL OXIDASE-LIKE-RELATED"/>
    <property type="match status" value="1"/>
</dbReference>
<dbReference type="InterPro" id="IPR019828">
    <property type="entry name" value="Lysyl_oxidase_CS"/>
</dbReference>
<dbReference type="EnsemblMetazoa" id="XM_022815511">
    <property type="protein sequence ID" value="XP_022671246"/>
    <property type="gene ID" value="LOC111254557"/>
</dbReference>
<dbReference type="FunFam" id="3.10.250.10:FF:000007">
    <property type="entry name" value="Soluble scavenger receptor cysteine-rich domain-containing protein SSC5D"/>
    <property type="match status" value="1"/>
</dbReference>
<evidence type="ECO:0000256" key="11">
    <source>
        <dbReference type="ARBA" id="ARBA00023008"/>
    </source>
</evidence>
<dbReference type="Gene3D" id="3.10.250.10">
    <property type="entry name" value="SRCR-like domain"/>
    <property type="match status" value="2"/>
</dbReference>
<proteinExistence type="inferred from homology"/>
<dbReference type="PANTHER" id="PTHR45817:SF4">
    <property type="entry name" value="LYSYL OXIDASE-LIKE-RELATED"/>
    <property type="match status" value="1"/>
</dbReference>
<evidence type="ECO:0000256" key="17">
    <source>
        <dbReference type="PROSITE-ProRule" id="PRU00196"/>
    </source>
</evidence>
<comment type="similarity">
    <text evidence="3">Belongs to the lysyl oxidase family.</text>
</comment>
<dbReference type="GO" id="GO:0004720">
    <property type="term" value="F:protein-lysine 6-oxidase activity"/>
    <property type="evidence" value="ECO:0007669"/>
    <property type="project" value="UniProtKB-EC"/>
</dbReference>
<feature type="disulfide bond" evidence="17">
    <location>
        <begin position="276"/>
        <end position="286"/>
    </location>
</feature>
<dbReference type="PRINTS" id="PR00258">
    <property type="entry name" value="SPERACTRCPTR"/>
</dbReference>
<dbReference type="EC" id="1.4.3.13" evidence="15"/>
<dbReference type="PROSITE" id="PS00926">
    <property type="entry name" value="LYSYL_OXIDASE"/>
    <property type="match status" value="1"/>
</dbReference>
<keyword evidence="9" id="KW-0801">TPQ</keyword>
<evidence type="ECO:0000259" key="19">
    <source>
        <dbReference type="PROSITE" id="PS50287"/>
    </source>
</evidence>
<evidence type="ECO:0000313" key="20">
    <source>
        <dbReference type="EnsemblMetazoa" id="XP_022671246"/>
    </source>
</evidence>
<feature type="domain" description="SRCR" evidence="19">
    <location>
        <begin position="36"/>
        <end position="139"/>
    </location>
</feature>
<dbReference type="PROSITE" id="PS50287">
    <property type="entry name" value="SRCR_2"/>
    <property type="match status" value="2"/>
</dbReference>
<dbReference type="SMART" id="SM00202">
    <property type="entry name" value="SR"/>
    <property type="match status" value="2"/>
</dbReference>
<dbReference type="Proteomes" id="UP000594260">
    <property type="component" value="Unplaced"/>
</dbReference>
<evidence type="ECO:0000256" key="13">
    <source>
        <dbReference type="ARBA" id="ARBA00023170"/>
    </source>
</evidence>
<dbReference type="InterPro" id="IPR001695">
    <property type="entry name" value="Lysyl_oxidase"/>
</dbReference>
<keyword evidence="6" id="KW-0479">Metal-binding</keyword>
<comment type="subcellular location">
    <subcellularLocation>
        <location evidence="2">Secreted</location>
        <location evidence="2">Extracellular space</location>
    </subcellularLocation>
</comment>
<dbReference type="PRINTS" id="PR00074">
    <property type="entry name" value="LYSYLOXIDASE"/>
</dbReference>
<keyword evidence="7 18" id="KW-0732">Signal</keyword>
<evidence type="ECO:0000313" key="21">
    <source>
        <dbReference type="Proteomes" id="UP000594260"/>
    </source>
</evidence>
<feature type="domain" description="SRCR" evidence="19">
    <location>
        <begin position="202"/>
        <end position="306"/>
    </location>
</feature>
<evidence type="ECO:0000256" key="14">
    <source>
        <dbReference type="ARBA" id="ARBA00023180"/>
    </source>
</evidence>
<keyword evidence="5" id="KW-0964">Secreted</keyword>
<keyword evidence="21" id="KW-1185">Reference proteome</keyword>
<evidence type="ECO:0000256" key="7">
    <source>
        <dbReference type="ARBA" id="ARBA00022729"/>
    </source>
</evidence>
<dbReference type="Pfam" id="PF00530">
    <property type="entry name" value="SRCR"/>
    <property type="match status" value="2"/>
</dbReference>
<keyword evidence="4" id="KW-0886">LTQ</keyword>
<evidence type="ECO:0000256" key="2">
    <source>
        <dbReference type="ARBA" id="ARBA00004239"/>
    </source>
</evidence>
<keyword evidence="10" id="KW-0560">Oxidoreductase</keyword>
<evidence type="ECO:0000256" key="10">
    <source>
        <dbReference type="ARBA" id="ARBA00023002"/>
    </source>
</evidence>
<evidence type="ECO:0000256" key="8">
    <source>
        <dbReference type="ARBA" id="ARBA00022737"/>
    </source>
</evidence>
<evidence type="ECO:0000256" key="5">
    <source>
        <dbReference type="ARBA" id="ARBA00022525"/>
    </source>
</evidence>
<dbReference type="InterPro" id="IPR036772">
    <property type="entry name" value="SRCR-like_dom_sf"/>
</dbReference>
<dbReference type="InterPro" id="IPR001190">
    <property type="entry name" value="SRCR"/>
</dbReference>